<gene>
    <name evidence="2" type="ORF">Pla8534_28240</name>
</gene>
<protein>
    <submittedName>
        <fullName evidence="2">Uncharacterized protein</fullName>
    </submittedName>
</protein>
<name>A0A518DT65_9BACT</name>
<proteinExistence type="predicted"/>
<feature type="transmembrane region" description="Helical" evidence="1">
    <location>
        <begin position="61"/>
        <end position="80"/>
    </location>
</feature>
<dbReference type="KEGG" id="lcre:Pla8534_28240"/>
<dbReference type="Proteomes" id="UP000317648">
    <property type="component" value="Chromosome"/>
</dbReference>
<keyword evidence="1" id="KW-0812">Transmembrane</keyword>
<keyword evidence="1" id="KW-1133">Transmembrane helix</keyword>
<evidence type="ECO:0000313" key="3">
    <source>
        <dbReference type="Proteomes" id="UP000317648"/>
    </source>
</evidence>
<sequence>MPPRNHRRAAVTTVWHTKASPIAERLFLQVERLTSRAARTLVHPAARVGLMLSLALAEGDYFCSVVSGFAAVLAAGLVVIGCGAL</sequence>
<evidence type="ECO:0000313" key="2">
    <source>
        <dbReference type="EMBL" id="QDU95014.1"/>
    </source>
</evidence>
<keyword evidence="3" id="KW-1185">Reference proteome</keyword>
<accession>A0A518DT65</accession>
<organism evidence="2 3">
    <name type="scientific">Lignipirellula cremea</name>
    <dbReference type="NCBI Taxonomy" id="2528010"/>
    <lineage>
        <taxon>Bacteria</taxon>
        <taxon>Pseudomonadati</taxon>
        <taxon>Planctomycetota</taxon>
        <taxon>Planctomycetia</taxon>
        <taxon>Pirellulales</taxon>
        <taxon>Pirellulaceae</taxon>
        <taxon>Lignipirellula</taxon>
    </lineage>
</organism>
<evidence type="ECO:0000256" key="1">
    <source>
        <dbReference type="SAM" id="Phobius"/>
    </source>
</evidence>
<dbReference type="AlphaFoldDB" id="A0A518DT65"/>
<reference evidence="2 3" key="1">
    <citation type="submission" date="2019-02" db="EMBL/GenBank/DDBJ databases">
        <title>Deep-cultivation of Planctomycetes and their phenomic and genomic characterization uncovers novel biology.</title>
        <authorList>
            <person name="Wiegand S."/>
            <person name="Jogler M."/>
            <person name="Boedeker C."/>
            <person name="Pinto D."/>
            <person name="Vollmers J."/>
            <person name="Rivas-Marin E."/>
            <person name="Kohn T."/>
            <person name="Peeters S.H."/>
            <person name="Heuer A."/>
            <person name="Rast P."/>
            <person name="Oberbeckmann S."/>
            <person name="Bunk B."/>
            <person name="Jeske O."/>
            <person name="Meyerdierks A."/>
            <person name="Storesund J.E."/>
            <person name="Kallscheuer N."/>
            <person name="Luecker S."/>
            <person name="Lage O.M."/>
            <person name="Pohl T."/>
            <person name="Merkel B.J."/>
            <person name="Hornburger P."/>
            <person name="Mueller R.-W."/>
            <person name="Bruemmer F."/>
            <person name="Labrenz M."/>
            <person name="Spormann A.M."/>
            <person name="Op den Camp H."/>
            <person name="Overmann J."/>
            <person name="Amann R."/>
            <person name="Jetten M.S.M."/>
            <person name="Mascher T."/>
            <person name="Medema M.H."/>
            <person name="Devos D.P."/>
            <person name="Kaster A.-K."/>
            <person name="Ovreas L."/>
            <person name="Rohde M."/>
            <person name="Galperin M.Y."/>
            <person name="Jogler C."/>
        </authorList>
    </citation>
    <scope>NUCLEOTIDE SEQUENCE [LARGE SCALE GENOMIC DNA]</scope>
    <source>
        <strain evidence="2 3">Pla85_3_4</strain>
    </source>
</reference>
<dbReference type="EMBL" id="CP036433">
    <property type="protein sequence ID" value="QDU95014.1"/>
    <property type="molecule type" value="Genomic_DNA"/>
</dbReference>
<keyword evidence="1" id="KW-0472">Membrane</keyword>